<dbReference type="PANTHER" id="PTHR15615">
    <property type="match status" value="1"/>
</dbReference>
<feature type="compositionally biased region" description="Polar residues" evidence="1">
    <location>
        <begin position="263"/>
        <end position="281"/>
    </location>
</feature>
<dbReference type="Gene3D" id="1.10.472.10">
    <property type="entry name" value="Cyclin-like"/>
    <property type="match status" value="1"/>
</dbReference>
<dbReference type="SUPFAM" id="SSF47954">
    <property type="entry name" value="Cyclin-like"/>
    <property type="match status" value="1"/>
</dbReference>
<reference evidence="3" key="4">
    <citation type="submission" date="2025-05" db="UniProtKB">
        <authorList>
            <consortium name="EnsemblFungi"/>
        </authorList>
    </citation>
    <scope>IDENTIFICATION</scope>
    <source>
        <strain evidence="3">isolate 1-1 / race 1 (BBBD)</strain>
    </source>
</reference>
<dbReference type="Pfam" id="PF08613">
    <property type="entry name" value="Cyclin"/>
    <property type="match status" value="1"/>
</dbReference>
<dbReference type="Proteomes" id="UP000005240">
    <property type="component" value="Unassembled WGS sequence"/>
</dbReference>
<protein>
    <recommendedName>
        <fullName evidence="5">Cyclin</fullName>
    </recommendedName>
</protein>
<dbReference type="GO" id="GO:0016538">
    <property type="term" value="F:cyclin-dependent protein serine/threonine kinase regulator activity"/>
    <property type="evidence" value="ECO:0007669"/>
    <property type="project" value="TreeGrafter"/>
</dbReference>
<sequence>MTWKVGVQAEDPLGGEKHETCPDEMEALLRGPSSPPPPTRKAHPNNSEENSIDDEKEQQQQKQAQKQPTLANEDTIDNHPSTTNRLPSAGLKELPARFERCEIDDLIELIGSMLTRLINHNDQIPFTSTSLTRFHSRSPPTISINDYLRRIYKYTNPEPICLILILNYIDRICKNLINFTICSLTVHRFCITSVTIGSKFICDSFYSNSRYAKVGGISLTEINLLEREFLLAIDYRLSTTNEELNKYYLSLVESHPSYKIDRSTTTTNHPQPMITTQSQRLSGLEEAPQEGGGADQGQREKADERESKRIKAEDLVDEQMASDPNETIKREELSRSRDSIPNPHPHPLGLVHHPSQHHLQSVSATTSTILPDSIVEE</sequence>
<evidence type="ECO:0008006" key="5">
    <source>
        <dbReference type="Google" id="ProtNLM"/>
    </source>
</evidence>
<feature type="compositionally biased region" description="Basic and acidic residues" evidence="1">
    <location>
        <begin position="326"/>
        <end position="338"/>
    </location>
</feature>
<evidence type="ECO:0000313" key="2">
    <source>
        <dbReference type="EMBL" id="OAV98330.1"/>
    </source>
</evidence>
<gene>
    <name evidence="2" type="ORF">PTTG_11694</name>
</gene>
<dbReference type="CDD" id="cd20558">
    <property type="entry name" value="CYCLIN_ScPCL7-like"/>
    <property type="match status" value="1"/>
</dbReference>
<dbReference type="InterPro" id="IPR036915">
    <property type="entry name" value="Cyclin-like_sf"/>
</dbReference>
<dbReference type="STRING" id="630390.A0A180H013"/>
<dbReference type="EMBL" id="ADAS02000008">
    <property type="protein sequence ID" value="OAV98330.1"/>
    <property type="molecule type" value="Genomic_DNA"/>
</dbReference>
<dbReference type="EnsemblFungi" id="PTTG_11694-t43_1">
    <property type="protein sequence ID" value="PTTG_11694-t43_1-p1"/>
    <property type="gene ID" value="PTTG_11694"/>
</dbReference>
<feature type="compositionally biased region" description="Basic and acidic residues" evidence="1">
    <location>
        <begin position="297"/>
        <end position="314"/>
    </location>
</feature>
<dbReference type="AlphaFoldDB" id="A0A180H013"/>
<name>A0A180H013_PUCT1</name>
<feature type="region of interest" description="Disordered" evidence="1">
    <location>
        <begin position="1"/>
        <end position="90"/>
    </location>
</feature>
<evidence type="ECO:0000313" key="3">
    <source>
        <dbReference type="EnsemblFungi" id="PTTG_11694-t43_1-p1"/>
    </source>
</evidence>
<organism evidence="2">
    <name type="scientific">Puccinia triticina (isolate 1-1 / race 1 (BBBD))</name>
    <name type="common">Brown leaf rust fungus</name>
    <dbReference type="NCBI Taxonomy" id="630390"/>
    <lineage>
        <taxon>Eukaryota</taxon>
        <taxon>Fungi</taxon>
        <taxon>Dikarya</taxon>
        <taxon>Basidiomycota</taxon>
        <taxon>Pucciniomycotina</taxon>
        <taxon>Pucciniomycetes</taxon>
        <taxon>Pucciniales</taxon>
        <taxon>Pucciniaceae</taxon>
        <taxon>Puccinia</taxon>
    </lineage>
</organism>
<evidence type="ECO:0000256" key="1">
    <source>
        <dbReference type="SAM" id="MobiDB-lite"/>
    </source>
</evidence>
<reference evidence="2" key="1">
    <citation type="submission" date="2009-11" db="EMBL/GenBank/DDBJ databases">
        <authorList>
            <consortium name="The Broad Institute Genome Sequencing Platform"/>
            <person name="Ward D."/>
            <person name="Feldgarden M."/>
            <person name="Earl A."/>
            <person name="Young S.K."/>
            <person name="Zeng Q."/>
            <person name="Koehrsen M."/>
            <person name="Alvarado L."/>
            <person name="Berlin A."/>
            <person name="Bochicchio J."/>
            <person name="Borenstein D."/>
            <person name="Chapman S.B."/>
            <person name="Chen Z."/>
            <person name="Engels R."/>
            <person name="Freedman E."/>
            <person name="Gellesch M."/>
            <person name="Goldberg J."/>
            <person name="Griggs A."/>
            <person name="Gujja S."/>
            <person name="Heilman E."/>
            <person name="Heiman D."/>
            <person name="Hepburn T."/>
            <person name="Howarth C."/>
            <person name="Jen D."/>
            <person name="Larson L."/>
            <person name="Lewis B."/>
            <person name="Mehta T."/>
            <person name="Park D."/>
            <person name="Pearson M."/>
            <person name="Roberts A."/>
            <person name="Saif S."/>
            <person name="Shea T."/>
            <person name="Shenoy N."/>
            <person name="Sisk P."/>
            <person name="Stolte C."/>
            <person name="Sykes S."/>
            <person name="Thomson T."/>
            <person name="Walk T."/>
            <person name="White J."/>
            <person name="Yandava C."/>
            <person name="Izard J."/>
            <person name="Baranova O.V."/>
            <person name="Blanton J.M."/>
            <person name="Tanner A.C."/>
            <person name="Dewhirst F.E."/>
            <person name="Haas B."/>
            <person name="Nusbaum C."/>
            <person name="Birren B."/>
        </authorList>
    </citation>
    <scope>NUCLEOTIDE SEQUENCE [LARGE SCALE GENOMIC DNA]</scope>
    <source>
        <strain evidence="2">1-1 BBBD Race 1</strain>
    </source>
</reference>
<dbReference type="VEuPathDB" id="FungiDB:PTTG_11694"/>
<dbReference type="InterPro" id="IPR013922">
    <property type="entry name" value="Cyclin_PHO80-like"/>
</dbReference>
<reference evidence="3 4" key="3">
    <citation type="journal article" date="2017" name="G3 (Bethesda)">
        <title>Comparative analysis highlights variable genome content of wheat rusts and divergence of the mating loci.</title>
        <authorList>
            <person name="Cuomo C.A."/>
            <person name="Bakkeren G."/>
            <person name="Khalil H.B."/>
            <person name="Panwar V."/>
            <person name="Joly D."/>
            <person name="Linning R."/>
            <person name="Sakthikumar S."/>
            <person name="Song X."/>
            <person name="Adiconis X."/>
            <person name="Fan L."/>
            <person name="Goldberg J.M."/>
            <person name="Levin J.Z."/>
            <person name="Young S."/>
            <person name="Zeng Q."/>
            <person name="Anikster Y."/>
            <person name="Bruce M."/>
            <person name="Wang M."/>
            <person name="Yin C."/>
            <person name="McCallum B."/>
            <person name="Szabo L.J."/>
            <person name="Hulbert S."/>
            <person name="Chen X."/>
            <person name="Fellers J.P."/>
        </authorList>
    </citation>
    <scope>NUCLEOTIDE SEQUENCE</scope>
    <source>
        <strain evidence="3">isolate 1-1 / race 1 (BBBD)</strain>
        <strain evidence="4">Isolate 1-1 / race 1 (BBBD)</strain>
    </source>
</reference>
<dbReference type="OrthoDB" id="337735at2759"/>
<evidence type="ECO:0000313" key="4">
    <source>
        <dbReference type="Proteomes" id="UP000005240"/>
    </source>
</evidence>
<dbReference type="GO" id="GO:0000307">
    <property type="term" value="C:cyclin-dependent protein kinase holoenzyme complex"/>
    <property type="evidence" value="ECO:0007669"/>
    <property type="project" value="TreeGrafter"/>
</dbReference>
<dbReference type="GO" id="GO:0005634">
    <property type="term" value="C:nucleus"/>
    <property type="evidence" value="ECO:0007669"/>
    <property type="project" value="TreeGrafter"/>
</dbReference>
<dbReference type="GO" id="GO:0019901">
    <property type="term" value="F:protein kinase binding"/>
    <property type="evidence" value="ECO:0007669"/>
    <property type="project" value="InterPro"/>
</dbReference>
<keyword evidence="4" id="KW-1185">Reference proteome</keyword>
<accession>A0A180H013</accession>
<feature type="compositionally biased region" description="Polar residues" evidence="1">
    <location>
        <begin position="68"/>
        <end position="86"/>
    </location>
</feature>
<reference evidence="2" key="2">
    <citation type="submission" date="2016-05" db="EMBL/GenBank/DDBJ databases">
        <title>Comparative analysis highlights variable genome content of wheat rusts and divergence of the mating loci.</title>
        <authorList>
            <person name="Cuomo C.A."/>
            <person name="Bakkeren G."/>
            <person name="Szabo L."/>
            <person name="Khalil H."/>
            <person name="Joly D."/>
            <person name="Goldberg J."/>
            <person name="Young S."/>
            <person name="Zeng Q."/>
            <person name="Fellers J."/>
        </authorList>
    </citation>
    <scope>NUCLEOTIDE SEQUENCE [LARGE SCALE GENOMIC DNA]</scope>
    <source>
        <strain evidence="2">1-1 BBBD Race 1</strain>
    </source>
</reference>
<proteinExistence type="predicted"/>
<feature type="compositionally biased region" description="Polar residues" evidence="1">
    <location>
        <begin position="357"/>
        <end position="370"/>
    </location>
</feature>
<dbReference type="PANTHER" id="PTHR15615:SF117">
    <property type="entry name" value="PHO85 CYCLIN PHO80"/>
    <property type="match status" value="1"/>
</dbReference>
<feature type="region of interest" description="Disordered" evidence="1">
    <location>
        <begin position="260"/>
        <end position="377"/>
    </location>
</feature>